<feature type="transmembrane region" description="Helical" evidence="7">
    <location>
        <begin position="98"/>
        <end position="116"/>
    </location>
</feature>
<keyword evidence="6" id="KW-0016">Alginate biosynthesis</keyword>
<evidence type="ECO:0000256" key="3">
    <source>
        <dbReference type="ARBA" id="ARBA00022679"/>
    </source>
</evidence>
<keyword evidence="3" id="KW-0808">Transferase</keyword>
<gene>
    <name evidence="9" type="ORF">F0185_00930</name>
</gene>
<keyword evidence="5" id="KW-0574">Periplasm</keyword>
<evidence type="ECO:0000313" key="10">
    <source>
        <dbReference type="Proteomes" id="UP000785613"/>
    </source>
</evidence>
<proteinExistence type="predicted"/>
<evidence type="ECO:0000256" key="2">
    <source>
        <dbReference type="ARBA" id="ARBA00005182"/>
    </source>
</evidence>
<evidence type="ECO:0000256" key="5">
    <source>
        <dbReference type="ARBA" id="ARBA00022764"/>
    </source>
</evidence>
<reference evidence="9 10" key="1">
    <citation type="submission" date="2019-09" db="EMBL/GenBank/DDBJ databases">
        <title>Taxonomy of Antarctic Massilia spp.: description of Massilia rubra sp. nov., Massilia aquatica sp. nov., Massilia mucilaginosa sp. nov., Massilia frigida sp. nov. isolated from streams, lakes and regoliths.</title>
        <authorList>
            <person name="Holochova P."/>
            <person name="Sedlacek I."/>
            <person name="Kralova S."/>
            <person name="Maslanova I."/>
            <person name="Busse H.-J."/>
            <person name="Stankova E."/>
            <person name="Vrbovska V."/>
            <person name="Kovarovic V."/>
            <person name="Bartak M."/>
            <person name="Svec P."/>
            <person name="Pantucek R."/>
        </authorList>
    </citation>
    <scope>NUCLEOTIDE SEQUENCE [LARGE SCALE GENOMIC DNA]</scope>
    <source>
        <strain evidence="9 10">CCM 8692</strain>
    </source>
</reference>
<protein>
    <recommendedName>
        <fullName evidence="8">AlgX/AlgJ SGNH hydrolase-like domain-containing protein</fullName>
    </recommendedName>
</protein>
<keyword evidence="7" id="KW-0472">Membrane</keyword>
<dbReference type="EMBL" id="VUYU01000001">
    <property type="protein sequence ID" value="NHZ32161.1"/>
    <property type="molecule type" value="Genomic_DNA"/>
</dbReference>
<evidence type="ECO:0000256" key="4">
    <source>
        <dbReference type="ARBA" id="ARBA00022729"/>
    </source>
</evidence>
<evidence type="ECO:0000256" key="7">
    <source>
        <dbReference type="SAM" id="Phobius"/>
    </source>
</evidence>
<comment type="pathway">
    <text evidence="2">Glycan biosynthesis; alginate biosynthesis.</text>
</comment>
<keyword evidence="4" id="KW-0732">Signal</keyword>
<evidence type="ECO:0000313" key="9">
    <source>
        <dbReference type="EMBL" id="NHZ32161.1"/>
    </source>
</evidence>
<organism evidence="9 10">
    <name type="scientific">Massilia rubra</name>
    <dbReference type="NCBI Taxonomy" id="2607910"/>
    <lineage>
        <taxon>Bacteria</taxon>
        <taxon>Pseudomonadati</taxon>
        <taxon>Pseudomonadota</taxon>
        <taxon>Betaproteobacteria</taxon>
        <taxon>Burkholderiales</taxon>
        <taxon>Oxalobacteraceae</taxon>
        <taxon>Telluria group</taxon>
        <taxon>Massilia</taxon>
    </lineage>
</organism>
<sequence length="469" mass="53094">MYTAYRFIRYIRRKRQRDRAPPTLARTAQRFPAGQPSMRVHQGACATAAGPSPCPTNPQGIAAPMNDSSSPAVQPARVSPGRAQLPAWRRRSRGARHLLRLLLVALVFTVSLVPALPKLAGWHSAKIPPVEELRPLAAYPTTWEGGLFDTDKNYARFEKAFADQLGLRSLMIRVKNEIDYRLFRTSRRVYYGKKGELYGRSIAEVELPLTEKILGTQAAQDAAHEGVLGLAARLRAVGVTMVLMTPVQKQYFTRERLPFFAPRVPDDSHFMHFYQRLKSTPELHFVDVVGLMRANEDKFAPFFKQDFHWSEPMAMATAADAVRVIAELEGSPVRWRHRLELDVKPFVGVEMRFAGRLNMHKDVLEPQLKTTWTALHQRRQFDPAATGLEFDTATVERADLLPPTCMYGNSFSDGMLVAGLIEHFQKFTKISRAQELKEVAPLIAGRCKYLIVQVLDIQADRWAAFTVKR</sequence>
<accession>A0ABX0LHW9</accession>
<evidence type="ECO:0000259" key="8">
    <source>
        <dbReference type="Pfam" id="PF16822"/>
    </source>
</evidence>
<name>A0ABX0LHW9_9BURK</name>
<feature type="domain" description="AlgX/AlgJ SGNH hydrolase-like" evidence="8">
    <location>
        <begin position="218"/>
        <end position="365"/>
    </location>
</feature>
<keyword evidence="7" id="KW-0812">Transmembrane</keyword>
<evidence type="ECO:0000256" key="6">
    <source>
        <dbReference type="ARBA" id="ARBA00022841"/>
    </source>
</evidence>
<keyword evidence="10" id="KW-1185">Reference proteome</keyword>
<evidence type="ECO:0000256" key="1">
    <source>
        <dbReference type="ARBA" id="ARBA00004418"/>
    </source>
</evidence>
<comment type="subcellular location">
    <subcellularLocation>
        <location evidence="1">Periplasm</location>
    </subcellularLocation>
</comment>
<dbReference type="Pfam" id="PF16822">
    <property type="entry name" value="ALGX"/>
    <property type="match status" value="1"/>
</dbReference>
<dbReference type="InterPro" id="IPR031811">
    <property type="entry name" value="ALGX/ALGJ_SGNH-like"/>
</dbReference>
<dbReference type="Proteomes" id="UP000785613">
    <property type="component" value="Unassembled WGS sequence"/>
</dbReference>
<keyword evidence="7" id="KW-1133">Transmembrane helix</keyword>
<comment type="caution">
    <text evidence="9">The sequence shown here is derived from an EMBL/GenBank/DDBJ whole genome shotgun (WGS) entry which is preliminary data.</text>
</comment>